<feature type="transmembrane region" description="Helical" evidence="2">
    <location>
        <begin position="217"/>
        <end position="239"/>
    </location>
</feature>
<reference evidence="3 4" key="1">
    <citation type="submission" date="2018-12" db="EMBL/GenBank/DDBJ databases">
        <authorList>
            <person name="Tiukova I."/>
            <person name="Dainat J."/>
        </authorList>
    </citation>
    <scope>NUCLEOTIDE SEQUENCE [LARGE SCALE GENOMIC DNA]</scope>
</reference>
<feature type="transmembrane region" description="Helical" evidence="2">
    <location>
        <begin position="175"/>
        <end position="197"/>
    </location>
</feature>
<dbReference type="EMBL" id="CAACVR010000023">
    <property type="protein sequence ID" value="VEU22526.1"/>
    <property type="molecule type" value="Genomic_DNA"/>
</dbReference>
<evidence type="ECO:0000313" key="4">
    <source>
        <dbReference type="Proteomes" id="UP000290900"/>
    </source>
</evidence>
<name>A0A448YNR1_BRENA</name>
<keyword evidence="4" id="KW-1185">Reference proteome</keyword>
<proteinExistence type="predicted"/>
<feature type="region of interest" description="Disordered" evidence="1">
    <location>
        <begin position="247"/>
        <end position="345"/>
    </location>
</feature>
<evidence type="ECO:0000256" key="2">
    <source>
        <dbReference type="SAM" id="Phobius"/>
    </source>
</evidence>
<dbReference type="OrthoDB" id="3998230at2759"/>
<feature type="compositionally biased region" description="Acidic residues" evidence="1">
    <location>
        <begin position="247"/>
        <end position="265"/>
    </location>
</feature>
<keyword evidence="2" id="KW-0812">Transmembrane</keyword>
<gene>
    <name evidence="3" type="ORF">BRENAR_LOCUS3257</name>
</gene>
<organism evidence="3 4">
    <name type="scientific">Brettanomyces naardenensis</name>
    <name type="common">Yeast</name>
    <dbReference type="NCBI Taxonomy" id="13370"/>
    <lineage>
        <taxon>Eukaryota</taxon>
        <taxon>Fungi</taxon>
        <taxon>Dikarya</taxon>
        <taxon>Ascomycota</taxon>
        <taxon>Saccharomycotina</taxon>
        <taxon>Pichiomycetes</taxon>
        <taxon>Pichiales</taxon>
        <taxon>Pichiaceae</taxon>
        <taxon>Brettanomyces</taxon>
    </lineage>
</organism>
<dbReference type="AlphaFoldDB" id="A0A448YNR1"/>
<accession>A0A448YNR1</accession>
<protein>
    <submittedName>
        <fullName evidence="3">DEKNAAC103696</fullName>
    </submittedName>
</protein>
<evidence type="ECO:0000256" key="1">
    <source>
        <dbReference type="SAM" id="MobiDB-lite"/>
    </source>
</evidence>
<dbReference type="InParanoid" id="A0A448YNR1"/>
<dbReference type="Proteomes" id="UP000290900">
    <property type="component" value="Unassembled WGS sequence"/>
</dbReference>
<sequence length="362" mass="41223">MYKPKIFKELAAKTRGHPLARALSHDSFADDNSTIFTLATKNNNNNANTDAEHPPQRGFLNRIRSYTAPVQEPEDPETNEHERELREMNDIAFEVRMPDKKRNVHPLDQPIVLKSGKEISPITGEFHTSGIRMSMNDISGCFELLWDALYKLAMTIWNLDLFINIERADNSTLRLHIPTILLGLFGIHFVTSFLFTANSQTDPIPYYGQRKSQAENYSFKFSHLVNFLAVVGVCGYLLIKITKGEVDGEEQNSDGDDELEREEQSDALSIAASDGTTNSDTPSDERGSPYGRNRRRKSREDSTLKIPQTLHTQRHHSPVRRLTLNRPIDRSSGRKSMRASTDIERMKRAGREELLRAFSGEY</sequence>
<keyword evidence="2" id="KW-0472">Membrane</keyword>
<keyword evidence="2" id="KW-1133">Transmembrane helix</keyword>
<evidence type="ECO:0000313" key="3">
    <source>
        <dbReference type="EMBL" id="VEU22526.1"/>
    </source>
</evidence>